<evidence type="ECO:0000313" key="5">
    <source>
        <dbReference type="Proteomes" id="UP000287969"/>
    </source>
</evidence>
<feature type="region of interest" description="Disordered" evidence="1">
    <location>
        <begin position="264"/>
        <end position="296"/>
    </location>
</feature>
<feature type="signal peptide" evidence="2">
    <location>
        <begin position="1"/>
        <end position="25"/>
    </location>
</feature>
<dbReference type="AlphaFoldDB" id="A0A410QDV3"/>
<dbReference type="InterPro" id="IPR051465">
    <property type="entry name" value="Cell_Envelope_Struct_Comp"/>
</dbReference>
<dbReference type="PROSITE" id="PS51272">
    <property type="entry name" value="SLH"/>
    <property type="match status" value="3"/>
</dbReference>
<keyword evidence="5" id="KW-1185">Reference proteome</keyword>
<evidence type="ECO:0000259" key="3">
    <source>
        <dbReference type="PROSITE" id="PS51272"/>
    </source>
</evidence>
<dbReference type="PANTHER" id="PTHR43308:SF5">
    <property type="entry name" value="S-LAYER PROTEIN _ PEPTIDOGLYCAN ENDO-BETA-N-ACETYLGLUCOSAMINIDASE"/>
    <property type="match status" value="1"/>
</dbReference>
<keyword evidence="2" id="KW-0732">Signal</keyword>
<dbReference type="KEGG" id="spoa:EQM13_10680"/>
<feature type="chain" id="PRO_5019293056" evidence="2">
    <location>
        <begin position="26"/>
        <end position="679"/>
    </location>
</feature>
<dbReference type="Pfam" id="PF00395">
    <property type="entry name" value="SLH"/>
    <property type="match status" value="3"/>
</dbReference>
<accession>A0A410QDV3</accession>
<evidence type="ECO:0000313" key="4">
    <source>
        <dbReference type="EMBL" id="QAT62018.1"/>
    </source>
</evidence>
<feature type="domain" description="SLH" evidence="3">
    <location>
        <begin position="625"/>
        <end position="679"/>
    </location>
</feature>
<feature type="domain" description="SLH" evidence="3">
    <location>
        <begin position="499"/>
        <end position="562"/>
    </location>
</feature>
<organism evidence="4 5">
    <name type="scientific">Acidilutibacter cellobiosedens</name>
    <dbReference type="NCBI Taxonomy" id="2507161"/>
    <lineage>
        <taxon>Bacteria</taxon>
        <taxon>Bacillati</taxon>
        <taxon>Bacillota</taxon>
        <taxon>Tissierellia</taxon>
        <taxon>Tissierellales</taxon>
        <taxon>Acidilutibacteraceae</taxon>
        <taxon>Acidilutibacter</taxon>
    </lineage>
</organism>
<dbReference type="RefSeq" id="WP_128752654.1">
    <property type="nucleotide sequence ID" value="NZ_CP035282.1"/>
</dbReference>
<gene>
    <name evidence="4" type="ORF">EQM13_10680</name>
</gene>
<evidence type="ECO:0000256" key="1">
    <source>
        <dbReference type="SAM" id="MobiDB-lite"/>
    </source>
</evidence>
<reference evidence="5" key="1">
    <citation type="submission" date="2019-01" db="EMBL/GenBank/DDBJ databases">
        <title>Draft genomes of a novel of Sporanaerobacter strains.</title>
        <authorList>
            <person name="Ma S."/>
        </authorList>
    </citation>
    <scope>NUCLEOTIDE SEQUENCE [LARGE SCALE GENOMIC DNA]</scope>
    <source>
        <strain evidence="5">NJN-17</strain>
    </source>
</reference>
<proteinExistence type="predicted"/>
<sequence>MKKYLSILLVLTMILSMVIPMGAFAEGNDNQAIFDELKDKFGGVTTDTSLLIKAVEKLSGTNFYNTVLNDAETVINGSQYSGLKFELNSKLYLTKDNVNGEVEIVKKWLSNTKELTKLIDDVKKGSASQVSLGYIGTLRSSLLGSDLAKAWENKGVLQQGKSKINFVLDIYDAILDNLTVKEKDSSMNLEFNINVSGLSSRIKAIQSEYLNGNKITDTSKAASAVSDAAKLAANDFNNKIGNSEVAKSLFKQLVNYVSYTAPSDEGSSGSSGGSSNSDADVPVTQPGKVDKEESAVEFGKDNVSVQTKDGVSTVTLKEYDLVAGIKNLRKSIGSDKEGKAVVDIENVEGVNVSFVLSSKIAEALSDNNISLEINAGDIQYLISSDALKGIEIPSGAKIQFKSAEGDVESIAAAAGELGNAKKVVELSLEVTSGKDTTKVSEFASPITVTVNVKGLGDKDKLAVYYFNEEEGKLEFVTGKIKDDKAVLVLSHYSKYAFLESTKSFTDLEGHWAKTYIESMAAKNAVNGYEDGTFKPEEKVTRAQFVKMLVSSLEEKLEAYDGSFTDVADGDWFAPYVAAAKKLGIASGYADGSFKPNKEISRTEMAVMLSSLTDEELTEEDVAKELTVFADADSIPSWAREAVAEVVKAGLMNGDNGSFNPENPAARAEAATVIYRAYNK</sequence>
<dbReference type="Proteomes" id="UP000287969">
    <property type="component" value="Chromosome"/>
</dbReference>
<evidence type="ECO:0000256" key="2">
    <source>
        <dbReference type="SAM" id="SignalP"/>
    </source>
</evidence>
<feature type="domain" description="SLH" evidence="3">
    <location>
        <begin position="563"/>
        <end position="622"/>
    </location>
</feature>
<dbReference type="OrthoDB" id="174569at2"/>
<dbReference type="PANTHER" id="PTHR43308">
    <property type="entry name" value="OUTER MEMBRANE PROTEIN ALPHA-RELATED"/>
    <property type="match status" value="1"/>
</dbReference>
<name>A0A410QDV3_9FIRM</name>
<protein>
    <submittedName>
        <fullName evidence="4">S-layer homology domain-containing protein</fullName>
    </submittedName>
</protein>
<dbReference type="EMBL" id="CP035282">
    <property type="protein sequence ID" value="QAT62018.1"/>
    <property type="molecule type" value="Genomic_DNA"/>
</dbReference>
<dbReference type="InterPro" id="IPR001119">
    <property type="entry name" value="SLH_dom"/>
</dbReference>